<accession>A0A1L7X2W3</accession>
<keyword evidence="1" id="KW-0808">Transferase</keyword>
<dbReference type="EMBL" id="FJOG01000013">
    <property type="protein sequence ID" value="CZR59363.1"/>
    <property type="molecule type" value="Genomic_DNA"/>
</dbReference>
<name>A0A1L7X2W3_9HELO</name>
<sequence length="504" mass="56968">MVWRGRACGCIQFSKSWLSRRLSKTFKIFKTFCKIFLPLLLAFGMRTHLLNSLKGADLPDNTLFLSRTLEEFVWQEMNNEIDGPYNLEPLRELCRMRNYQPGLIVSCEAPAGGVGNVRNIILNCIRFALEGGATGFVVPEIMIRSASWLSAIHTSDNADFAYMFDPTHFLDSFSAACPRVRIYQNINELPSTLTTNVSEPILCSASGLSKQFNPISSTLIDKPKYWREQFDIWLNKNVPPFAHAYPALIIFSNSDLFVSFPMICDSSEFVASFGKLLKFREDLRRLAATVLYALSSTYQMHLTFRPFEIQQQKFLGAHLRTDSDAEEVSWPNYDFQSLNILNSAITQNLPIIYLASGSPSESQKFISQAFTHGLNVTTKDILLGSSLGSSSPYHSAVKELEALTWDQRGIVDYLVLLRSSYFVGMYESSFSWNVVNRRRVVVGNGSWMEINEGNRGGGGRIESLREGMEECFWDERSAIFGPVGMETSPPGKGNRWHYPLGLWP</sequence>
<keyword evidence="3" id="KW-0119">Carbohydrate metabolism</keyword>
<evidence type="ECO:0000313" key="5">
    <source>
        <dbReference type="Proteomes" id="UP000184330"/>
    </source>
</evidence>
<organism evidence="4 5">
    <name type="scientific">Phialocephala subalpina</name>
    <dbReference type="NCBI Taxonomy" id="576137"/>
    <lineage>
        <taxon>Eukaryota</taxon>
        <taxon>Fungi</taxon>
        <taxon>Dikarya</taxon>
        <taxon>Ascomycota</taxon>
        <taxon>Pezizomycotina</taxon>
        <taxon>Leotiomycetes</taxon>
        <taxon>Helotiales</taxon>
        <taxon>Mollisiaceae</taxon>
        <taxon>Phialocephala</taxon>
        <taxon>Phialocephala fortinii species complex</taxon>
    </lineage>
</organism>
<dbReference type="GO" id="GO:0016740">
    <property type="term" value="F:transferase activity"/>
    <property type="evidence" value="ECO:0007669"/>
    <property type="project" value="UniProtKB-KW"/>
</dbReference>
<dbReference type="AlphaFoldDB" id="A0A1L7X2W3"/>
<protein>
    <recommendedName>
        <fullName evidence="6">Alternative oxidase</fullName>
    </recommendedName>
</protein>
<keyword evidence="2" id="KW-0294">Fucose metabolism</keyword>
<proteinExistence type="predicted"/>
<evidence type="ECO:0000313" key="4">
    <source>
        <dbReference type="EMBL" id="CZR59363.1"/>
    </source>
</evidence>
<dbReference type="CDD" id="cd11296">
    <property type="entry name" value="O-FucT_like"/>
    <property type="match status" value="1"/>
</dbReference>
<evidence type="ECO:0000256" key="3">
    <source>
        <dbReference type="ARBA" id="ARBA00023277"/>
    </source>
</evidence>
<dbReference type="GO" id="GO:0006004">
    <property type="term" value="P:fucose metabolic process"/>
    <property type="evidence" value="ECO:0007669"/>
    <property type="project" value="UniProtKB-KW"/>
</dbReference>
<dbReference type="Proteomes" id="UP000184330">
    <property type="component" value="Unassembled WGS sequence"/>
</dbReference>
<gene>
    <name evidence="4" type="ORF">PAC_09255</name>
</gene>
<dbReference type="Gene3D" id="3.40.50.11350">
    <property type="match status" value="1"/>
</dbReference>
<keyword evidence="5" id="KW-1185">Reference proteome</keyword>
<evidence type="ECO:0000256" key="1">
    <source>
        <dbReference type="ARBA" id="ARBA00022679"/>
    </source>
</evidence>
<reference evidence="4 5" key="1">
    <citation type="submission" date="2016-03" db="EMBL/GenBank/DDBJ databases">
        <authorList>
            <person name="Ploux O."/>
        </authorList>
    </citation>
    <scope>NUCLEOTIDE SEQUENCE [LARGE SCALE GENOMIC DNA]</scope>
    <source>
        <strain evidence="4 5">UAMH 11012</strain>
    </source>
</reference>
<dbReference type="Pfam" id="PF10250">
    <property type="entry name" value="O-FucT"/>
    <property type="match status" value="1"/>
</dbReference>
<evidence type="ECO:0000256" key="2">
    <source>
        <dbReference type="ARBA" id="ARBA00023253"/>
    </source>
</evidence>
<dbReference type="InterPro" id="IPR019378">
    <property type="entry name" value="GDP-Fuc_O-FucTrfase"/>
</dbReference>
<evidence type="ECO:0008006" key="6">
    <source>
        <dbReference type="Google" id="ProtNLM"/>
    </source>
</evidence>
<dbReference type="OrthoDB" id="20368at2759"/>